<keyword evidence="3" id="KW-0813">Transport</keyword>
<evidence type="ECO:0000313" key="13">
    <source>
        <dbReference type="Proteomes" id="UP000298763"/>
    </source>
</evidence>
<dbReference type="PROSITE" id="PS50850">
    <property type="entry name" value="MFS"/>
    <property type="match status" value="1"/>
</dbReference>
<dbReference type="PROSITE" id="PS00217">
    <property type="entry name" value="SUGAR_TRANSPORT_2"/>
    <property type="match status" value="1"/>
</dbReference>
<keyword evidence="6" id="KW-0769">Symport</keyword>
<dbReference type="InterPro" id="IPR005829">
    <property type="entry name" value="Sugar_transporter_CS"/>
</dbReference>
<evidence type="ECO:0000256" key="6">
    <source>
        <dbReference type="ARBA" id="ARBA00022847"/>
    </source>
</evidence>
<evidence type="ECO:0000256" key="4">
    <source>
        <dbReference type="ARBA" id="ARBA00022475"/>
    </source>
</evidence>
<feature type="domain" description="Major facilitator superfamily (MFS) profile" evidence="10">
    <location>
        <begin position="19"/>
        <end position="424"/>
    </location>
</feature>
<evidence type="ECO:0000259" key="10">
    <source>
        <dbReference type="PROSITE" id="PS50850"/>
    </source>
</evidence>
<evidence type="ECO:0000256" key="8">
    <source>
        <dbReference type="ARBA" id="ARBA00023136"/>
    </source>
</evidence>
<feature type="transmembrane region" description="Helical" evidence="9">
    <location>
        <begin position="305"/>
        <end position="324"/>
    </location>
</feature>
<evidence type="ECO:0000256" key="1">
    <source>
        <dbReference type="ARBA" id="ARBA00004651"/>
    </source>
</evidence>
<keyword evidence="7 9" id="KW-1133">Transmembrane helix</keyword>
<dbReference type="PROSITE" id="PS00216">
    <property type="entry name" value="SUGAR_TRANSPORT_1"/>
    <property type="match status" value="1"/>
</dbReference>
<dbReference type="Pfam" id="PF07690">
    <property type="entry name" value="MFS_1"/>
    <property type="match status" value="1"/>
</dbReference>
<comment type="similarity">
    <text evidence="2">Belongs to the major facilitator superfamily. Metabolite:H+ Symporter (MHS) family (TC 2.A.1.6) family.</text>
</comment>
<dbReference type="InterPro" id="IPR011701">
    <property type="entry name" value="MFS"/>
</dbReference>
<reference evidence="12 13" key="1">
    <citation type="submission" date="2019-05" db="EMBL/GenBank/DDBJ databases">
        <title>Draft Genome Sequences of Six Type Strains of the Genus Massilia.</title>
        <authorList>
            <person name="Miess H."/>
            <person name="Frediansyhah A."/>
            <person name="Gross H."/>
        </authorList>
    </citation>
    <scope>NUCLEOTIDE SEQUENCE [LARGE SCALE GENOMIC DNA]</scope>
    <source>
        <strain evidence="12 13">DSMZ 26121</strain>
    </source>
</reference>
<feature type="transmembrane region" description="Helical" evidence="9">
    <location>
        <begin position="20"/>
        <end position="44"/>
    </location>
</feature>
<accession>A0A4P8HMB3</accession>
<feature type="transmembrane region" description="Helical" evidence="9">
    <location>
        <begin position="369"/>
        <end position="391"/>
    </location>
</feature>
<feature type="transmembrane region" description="Helical" evidence="9">
    <location>
        <begin position="191"/>
        <end position="210"/>
    </location>
</feature>
<evidence type="ECO:0000256" key="2">
    <source>
        <dbReference type="ARBA" id="ARBA00008240"/>
    </source>
</evidence>
<evidence type="ECO:0000256" key="9">
    <source>
        <dbReference type="SAM" id="Phobius"/>
    </source>
</evidence>
<feature type="transmembrane region" description="Helical" evidence="9">
    <location>
        <begin position="336"/>
        <end position="357"/>
    </location>
</feature>
<feature type="transmembrane region" description="Helical" evidence="9">
    <location>
        <begin position="155"/>
        <end position="179"/>
    </location>
</feature>
<feature type="transmembrane region" description="Helical" evidence="9">
    <location>
        <begin position="274"/>
        <end position="293"/>
    </location>
</feature>
<dbReference type="RefSeq" id="WP_137313757.1">
    <property type="nucleotide sequence ID" value="NZ_CP040017.1"/>
</dbReference>
<dbReference type="InterPro" id="IPR036259">
    <property type="entry name" value="MFS_trans_sf"/>
</dbReference>
<gene>
    <name evidence="12" type="ORF">FCL38_10915</name>
    <name evidence="11" type="ORF">FHS02_003428</name>
</gene>
<reference evidence="11 14" key="2">
    <citation type="submission" date="2020-08" db="EMBL/GenBank/DDBJ databases">
        <title>Genomic Encyclopedia of Type Strains, Phase III (KMG-III): the genomes of soil and plant-associated and newly described type strains.</title>
        <authorList>
            <person name="Whitman W."/>
        </authorList>
    </citation>
    <scope>NUCLEOTIDE SEQUENCE [LARGE SCALE GENOMIC DNA]</scope>
    <source>
        <strain evidence="11 14">CECT 7753</strain>
    </source>
</reference>
<dbReference type="GO" id="GO:0005886">
    <property type="term" value="C:plasma membrane"/>
    <property type="evidence" value="ECO:0007669"/>
    <property type="project" value="UniProtKB-SubCell"/>
</dbReference>
<evidence type="ECO:0000313" key="14">
    <source>
        <dbReference type="Proteomes" id="UP000584325"/>
    </source>
</evidence>
<evidence type="ECO:0000256" key="7">
    <source>
        <dbReference type="ARBA" id="ARBA00022989"/>
    </source>
</evidence>
<sequence length="431" mass="44752">MKQPKPPNSPEAARPGHAVLVAAVLCNGIEFFDFVAYAFFAHTIGKVFFPTAEPALSLLLSVGVFGVGFIARPVGGVILGRYADSAGRRPALLLSAVLMTVGTAGLVLVPGYAVIGVAAPVLITLFRLIQGFALGGETGPSTAFLLEVAPPDQRAVYVSLQIASQGIAMILAGSLGLALSLTLTADQMLDWGWRVPFLASVALIPIALFLRRCMPETLTGEHRAPPGAPAPSWRAHPVILGILVIAGGTVSTYVGNYMTTYGTVILKLPAADGFQAAMLTGFATLTGAIVGGYFADRLGYRSMILWPRVAVAAIAIPAFDWLAAHPDGRTLQAISATLAFLTALTAGGVLTAICELFPPHRRAAGLAMVYSIGVSVFGGSTQPAVTWLIAITESPLAPAWCIAATSGVAIIATIFLFRHRPSAVQPASTAV</sequence>
<dbReference type="Gene3D" id="1.20.1250.20">
    <property type="entry name" value="MFS general substrate transporter like domains"/>
    <property type="match status" value="2"/>
</dbReference>
<dbReference type="SUPFAM" id="SSF103473">
    <property type="entry name" value="MFS general substrate transporter"/>
    <property type="match status" value="1"/>
</dbReference>
<dbReference type="PANTHER" id="PTHR43528">
    <property type="entry name" value="ALPHA-KETOGLUTARATE PERMEASE"/>
    <property type="match status" value="1"/>
</dbReference>
<evidence type="ECO:0000313" key="11">
    <source>
        <dbReference type="EMBL" id="MBB3222605.1"/>
    </source>
</evidence>
<organism evidence="11 14">
    <name type="scientific">Pseudoduganella umbonata</name>
    <dbReference type="NCBI Taxonomy" id="864828"/>
    <lineage>
        <taxon>Bacteria</taxon>
        <taxon>Pseudomonadati</taxon>
        <taxon>Pseudomonadota</taxon>
        <taxon>Betaproteobacteria</taxon>
        <taxon>Burkholderiales</taxon>
        <taxon>Oxalobacteraceae</taxon>
        <taxon>Telluria group</taxon>
        <taxon>Pseudoduganella</taxon>
    </lineage>
</organism>
<evidence type="ECO:0000256" key="5">
    <source>
        <dbReference type="ARBA" id="ARBA00022692"/>
    </source>
</evidence>
<keyword evidence="5 9" id="KW-0812">Transmembrane</keyword>
<feature type="transmembrane region" description="Helical" evidence="9">
    <location>
        <begin position="115"/>
        <end position="134"/>
    </location>
</feature>
<name>A0A4P8HMB3_9BURK</name>
<evidence type="ECO:0000256" key="3">
    <source>
        <dbReference type="ARBA" id="ARBA00022448"/>
    </source>
</evidence>
<dbReference type="PANTHER" id="PTHR43528:SF3">
    <property type="entry name" value="CITRATE-PROTON SYMPORTER"/>
    <property type="match status" value="1"/>
</dbReference>
<dbReference type="AlphaFoldDB" id="A0A4P8HMB3"/>
<dbReference type="GO" id="GO:0015293">
    <property type="term" value="F:symporter activity"/>
    <property type="evidence" value="ECO:0007669"/>
    <property type="project" value="UniProtKB-KW"/>
</dbReference>
<evidence type="ECO:0000313" key="12">
    <source>
        <dbReference type="EMBL" id="QCP10879.1"/>
    </source>
</evidence>
<feature type="transmembrane region" description="Helical" evidence="9">
    <location>
        <begin position="56"/>
        <end position="79"/>
    </location>
</feature>
<keyword evidence="8 9" id="KW-0472">Membrane</keyword>
<comment type="subcellular location">
    <subcellularLocation>
        <location evidence="1">Cell membrane</location>
        <topology evidence="1">Multi-pass membrane protein</topology>
    </subcellularLocation>
</comment>
<dbReference type="EMBL" id="JACHXS010000006">
    <property type="protein sequence ID" value="MBB3222605.1"/>
    <property type="molecule type" value="Genomic_DNA"/>
</dbReference>
<feature type="transmembrane region" description="Helical" evidence="9">
    <location>
        <begin position="91"/>
        <end position="109"/>
    </location>
</feature>
<dbReference type="EMBL" id="CP040017">
    <property type="protein sequence ID" value="QCP10879.1"/>
    <property type="molecule type" value="Genomic_DNA"/>
</dbReference>
<protein>
    <submittedName>
        <fullName evidence="11">MFS family permease</fullName>
    </submittedName>
    <submittedName>
        <fullName evidence="12">MFS transporter</fullName>
    </submittedName>
</protein>
<dbReference type="Proteomes" id="UP000298763">
    <property type="component" value="Chromosome"/>
</dbReference>
<dbReference type="OrthoDB" id="6766492at2"/>
<feature type="transmembrane region" description="Helical" evidence="9">
    <location>
        <begin position="397"/>
        <end position="417"/>
    </location>
</feature>
<dbReference type="Proteomes" id="UP000584325">
    <property type="component" value="Unassembled WGS sequence"/>
</dbReference>
<dbReference type="InterPro" id="IPR051084">
    <property type="entry name" value="H+-coupled_symporters"/>
</dbReference>
<keyword evidence="13" id="KW-1185">Reference proteome</keyword>
<proteinExistence type="inferred from homology"/>
<feature type="transmembrane region" description="Helical" evidence="9">
    <location>
        <begin position="231"/>
        <end position="254"/>
    </location>
</feature>
<dbReference type="InterPro" id="IPR020846">
    <property type="entry name" value="MFS_dom"/>
</dbReference>
<keyword evidence="4" id="KW-1003">Cell membrane</keyword>